<accession>A0ABT2JK71</accession>
<dbReference type="RefSeq" id="WP_260196237.1">
    <property type="nucleotide sequence ID" value="NZ_JAFFZE010000036.1"/>
</dbReference>
<protein>
    <submittedName>
        <fullName evidence="1">Uncharacterized protein</fullName>
    </submittedName>
</protein>
<organism evidence="1 2">
    <name type="scientific">Actinophytocola gossypii</name>
    <dbReference type="NCBI Taxonomy" id="2812003"/>
    <lineage>
        <taxon>Bacteria</taxon>
        <taxon>Bacillati</taxon>
        <taxon>Actinomycetota</taxon>
        <taxon>Actinomycetes</taxon>
        <taxon>Pseudonocardiales</taxon>
        <taxon>Pseudonocardiaceae</taxon>
    </lineage>
</organism>
<evidence type="ECO:0000313" key="1">
    <source>
        <dbReference type="EMBL" id="MCT2588275.1"/>
    </source>
</evidence>
<dbReference type="EMBL" id="JAFFZE010000036">
    <property type="protein sequence ID" value="MCT2588275.1"/>
    <property type="molecule type" value="Genomic_DNA"/>
</dbReference>
<keyword evidence="2" id="KW-1185">Reference proteome</keyword>
<comment type="caution">
    <text evidence="1">The sequence shown here is derived from an EMBL/GenBank/DDBJ whole genome shotgun (WGS) entry which is preliminary data.</text>
</comment>
<dbReference type="Proteomes" id="UP001156441">
    <property type="component" value="Unassembled WGS sequence"/>
</dbReference>
<name>A0ABT2JK71_9PSEU</name>
<reference evidence="1 2" key="1">
    <citation type="submission" date="2021-02" db="EMBL/GenBank/DDBJ databases">
        <title>Actinophytocola xerophila sp. nov., isolated from soil of cotton cropping field.</title>
        <authorList>
            <person name="Huang R."/>
            <person name="Chen X."/>
            <person name="Ge X."/>
            <person name="Liu W."/>
        </authorList>
    </citation>
    <scope>NUCLEOTIDE SEQUENCE [LARGE SCALE GENOMIC DNA]</scope>
    <source>
        <strain evidence="1 2">S1-96</strain>
    </source>
</reference>
<gene>
    <name evidence="1" type="ORF">JT362_34715</name>
</gene>
<proteinExistence type="predicted"/>
<sequence>MEAVIVLLVVAAVVGGVIWNHRNKSAAFEGVEFRISEPPAAVAAAVAALYCRGAKAVVKSAFSRISVTPVGAGGFTFGTKRGDEGQIEIHPNGSGSIVRASTSELYIGSTHNPREASGIKALSYAITHLIFLMLRLAPYAANMKRFQRGLEHKLQKQVSRQISR</sequence>
<evidence type="ECO:0000313" key="2">
    <source>
        <dbReference type="Proteomes" id="UP001156441"/>
    </source>
</evidence>